<dbReference type="AlphaFoldDB" id="A0A4V2W5X8"/>
<evidence type="ECO:0000313" key="7">
    <source>
        <dbReference type="Proteomes" id="UP000295515"/>
    </source>
</evidence>
<feature type="domain" description="SpaA-like prealbumin fold" evidence="5">
    <location>
        <begin position="65"/>
        <end position="146"/>
    </location>
</feature>
<evidence type="ECO:0000259" key="5">
    <source>
        <dbReference type="Pfam" id="PF17802"/>
    </source>
</evidence>
<organism evidence="6 7">
    <name type="scientific">Longibaculum muris</name>
    <dbReference type="NCBI Taxonomy" id="1796628"/>
    <lineage>
        <taxon>Bacteria</taxon>
        <taxon>Bacillati</taxon>
        <taxon>Bacillota</taxon>
        <taxon>Erysipelotrichia</taxon>
        <taxon>Erysipelotrichales</taxon>
        <taxon>Coprobacillaceae</taxon>
        <taxon>Longibaculum</taxon>
    </lineage>
</organism>
<keyword evidence="4" id="KW-0812">Transmembrane</keyword>
<keyword evidence="4" id="KW-1133">Transmembrane helix</keyword>
<dbReference type="PANTHER" id="PTHR36108">
    <property type="entry name" value="COLOSSIN-B-RELATED"/>
    <property type="match status" value="1"/>
</dbReference>
<feature type="domain" description="SpaA-like prealbumin fold" evidence="5">
    <location>
        <begin position="554"/>
        <end position="634"/>
    </location>
</feature>
<comment type="caution">
    <text evidence="6">The sequence shown here is derived from an EMBL/GenBank/DDBJ whole genome shotgun (WGS) entry which is preliminary data.</text>
</comment>
<dbReference type="Proteomes" id="UP000295515">
    <property type="component" value="Unassembled WGS sequence"/>
</dbReference>
<dbReference type="InterPro" id="IPR013783">
    <property type="entry name" value="Ig-like_fold"/>
</dbReference>
<feature type="transmembrane region" description="Helical" evidence="4">
    <location>
        <begin position="664"/>
        <end position="682"/>
    </location>
</feature>
<dbReference type="Gene3D" id="2.60.40.10">
    <property type="entry name" value="Immunoglobulins"/>
    <property type="match status" value="6"/>
</dbReference>
<dbReference type="PANTHER" id="PTHR36108:SF13">
    <property type="entry name" value="COLOSSIN-B-RELATED"/>
    <property type="match status" value="1"/>
</dbReference>
<dbReference type="EMBL" id="SMCQ01000001">
    <property type="protein sequence ID" value="TCW02812.1"/>
    <property type="molecule type" value="Genomic_DNA"/>
</dbReference>
<feature type="domain" description="SpaA-like prealbumin fold" evidence="5">
    <location>
        <begin position="263"/>
        <end position="370"/>
    </location>
</feature>
<name>A0A4V2W5X8_9FIRM</name>
<comment type="similarity">
    <text evidence="1">Belongs to the serine-aspartate repeat-containing protein (SDr) family.</text>
</comment>
<evidence type="ECO:0000256" key="3">
    <source>
        <dbReference type="ARBA" id="ARBA00022729"/>
    </source>
</evidence>
<keyword evidence="4" id="KW-0472">Membrane</keyword>
<sequence length="688" mass="78179">MGIYRIEEIKASHGYLKDNNHIVHLSSHNSTQKVVLEKVISKEQVIKGKLEVAKSGNDGQSGVVHGLQGVEFTMKLYSEVKSVGWQKAKTYAIIKTDEQGRGKSEDIPFGMYLVKETKTPDNYMAGGDFFVDIDKDQEIEYRMVNNAPFKAWLRLIKEDEKGQKMTLSHATFKLKDKDGHFIKQKVGLNEKEQWETNEQGIAVLDNMLVQGEYTICEIKSPQGFLLGDEIKVHISSHHSDMTFDEDNEPMITVKIVNTKPTGKLILHKKFEGKKELIKGASFKLIANSDVIDPASGKVIYHQGELVHLTGGKDGIYQVNEKGMLEIKGIPLGTGKVTYKLEEVSTLEGYHLLEEPILFDFEMKDMTTQEYVIEKTVENKLTEIEFSKTDILGHELSGAYMRLIDVQGKVIDEWISTEQSHLVKGLIYNQVYTLIEDQAPLGYAIASSITFTYSKDMEKVIMEDKVVEVKKIDKDGQMLKGAKLQVVDTKTKNIVDQWISDETKHRINGLIVGHQYRLEELEAPYGYHTSQSIEFVVDGKDNQNIEMIDEQILTDISVMKIDAQSKKPIQSLDFEFGLYVDEACTKLMEVMRANQNIGNVIFENLPYGTYYIKETKAPQGYQLSHEVKKIVIDDQLEGVGKEICILYENERIPKVVVKTEDQTSLFVLSTLMILSSISILLSLRRKKRY</sequence>
<dbReference type="Pfam" id="PF17802">
    <property type="entry name" value="SpaA"/>
    <property type="match status" value="6"/>
</dbReference>
<evidence type="ECO:0000256" key="4">
    <source>
        <dbReference type="SAM" id="Phobius"/>
    </source>
</evidence>
<gene>
    <name evidence="6" type="ORF">EDD60_101115</name>
</gene>
<reference evidence="6 7" key="1">
    <citation type="submission" date="2019-03" db="EMBL/GenBank/DDBJ databases">
        <title>Genomic Encyclopedia of Type Strains, Phase IV (KMG-IV): sequencing the most valuable type-strain genomes for metagenomic binning, comparative biology and taxonomic classification.</title>
        <authorList>
            <person name="Goeker M."/>
        </authorList>
    </citation>
    <scope>NUCLEOTIDE SEQUENCE [LARGE SCALE GENOMIC DNA]</scope>
    <source>
        <strain evidence="6 7">DSM 29487</strain>
    </source>
</reference>
<feature type="domain" description="SpaA-like prealbumin fold" evidence="5">
    <location>
        <begin position="382"/>
        <end position="462"/>
    </location>
</feature>
<keyword evidence="2" id="KW-0964">Secreted</keyword>
<protein>
    <recommendedName>
        <fullName evidence="5">SpaA-like prealbumin fold domain-containing protein</fullName>
    </recommendedName>
</protein>
<evidence type="ECO:0000256" key="1">
    <source>
        <dbReference type="ARBA" id="ARBA00007257"/>
    </source>
</evidence>
<evidence type="ECO:0000313" key="6">
    <source>
        <dbReference type="EMBL" id="TCW02812.1"/>
    </source>
</evidence>
<proteinExistence type="inferred from homology"/>
<accession>A0A4V2W5X8</accession>
<keyword evidence="3" id="KW-0732">Signal</keyword>
<keyword evidence="7" id="KW-1185">Reference proteome</keyword>
<evidence type="ECO:0000256" key="2">
    <source>
        <dbReference type="ARBA" id="ARBA00022525"/>
    </source>
</evidence>
<feature type="domain" description="SpaA-like prealbumin fold" evidence="5">
    <location>
        <begin position="466"/>
        <end position="549"/>
    </location>
</feature>
<dbReference type="InterPro" id="IPR041033">
    <property type="entry name" value="SpaA_PFL_dom_1"/>
</dbReference>
<feature type="domain" description="SpaA-like prealbumin fold" evidence="5">
    <location>
        <begin position="153"/>
        <end position="242"/>
    </location>
</feature>